<dbReference type="RefSeq" id="WP_376849015.1">
    <property type="nucleotide sequence ID" value="NZ_JBHSMF010000004.1"/>
</dbReference>
<proteinExistence type="predicted"/>
<gene>
    <name evidence="2" type="ORF">ACFPOE_05505</name>
</gene>
<reference evidence="3" key="1">
    <citation type="journal article" date="2019" name="Int. J. Syst. Evol. Microbiol.">
        <title>The Global Catalogue of Microorganisms (GCM) 10K type strain sequencing project: providing services to taxonomists for standard genome sequencing and annotation.</title>
        <authorList>
            <consortium name="The Broad Institute Genomics Platform"/>
            <consortium name="The Broad Institute Genome Sequencing Center for Infectious Disease"/>
            <person name="Wu L."/>
            <person name="Ma J."/>
        </authorList>
    </citation>
    <scope>NUCLEOTIDE SEQUENCE [LARGE SCALE GENOMIC DNA]</scope>
    <source>
        <strain evidence="3">CCUG 57401</strain>
    </source>
</reference>
<comment type="caution">
    <text evidence="2">The sequence shown here is derived from an EMBL/GenBank/DDBJ whole genome shotgun (WGS) entry which is preliminary data.</text>
</comment>
<accession>A0ABW0N8J1</accession>
<feature type="signal peptide" evidence="1">
    <location>
        <begin position="1"/>
        <end position="22"/>
    </location>
</feature>
<feature type="chain" id="PRO_5047264806" evidence="1">
    <location>
        <begin position="23"/>
        <end position="165"/>
    </location>
</feature>
<evidence type="ECO:0000313" key="2">
    <source>
        <dbReference type="EMBL" id="MFC5496981.1"/>
    </source>
</evidence>
<keyword evidence="1" id="KW-0732">Signal</keyword>
<protein>
    <submittedName>
        <fullName evidence="2">DUF3016 domain-containing protein</fullName>
    </submittedName>
</protein>
<evidence type="ECO:0000313" key="3">
    <source>
        <dbReference type="Proteomes" id="UP001596037"/>
    </source>
</evidence>
<evidence type="ECO:0000256" key="1">
    <source>
        <dbReference type="SAM" id="SignalP"/>
    </source>
</evidence>
<dbReference type="InterPro" id="IPR021557">
    <property type="entry name" value="DUF3016"/>
</dbReference>
<sequence>MLQRNRIMSALFLAAIAGGASAGTVDVSFVNAGNYWDSGTSVWDQADNLKMLATHLQKLGQHWLPPDQVLKVEVLQVDLAGTVRPLHGRNAVRVITGNADSPKMQVRYVLQAGGTTLASGEEWVTDLDYTHGMVNPYHSESLYYEKRMLDNWFKKRFVDSQAAPG</sequence>
<dbReference type="Proteomes" id="UP001596037">
    <property type="component" value="Unassembled WGS sequence"/>
</dbReference>
<dbReference type="Pfam" id="PF11454">
    <property type="entry name" value="DUF3016"/>
    <property type="match status" value="1"/>
</dbReference>
<name>A0ABW0N8J1_9BURK</name>
<organism evidence="2 3">
    <name type="scientific">Caenimonas terrae</name>
    <dbReference type="NCBI Taxonomy" id="696074"/>
    <lineage>
        <taxon>Bacteria</taxon>
        <taxon>Pseudomonadati</taxon>
        <taxon>Pseudomonadota</taxon>
        <taxon>Betaproteobacteria</taxon>
        <taxon>Burkholderiales</taxon>
        <taxon>Comamonadaceae</taxon>
        <taxon>Caenimonas</taxon>
    </lineage>
</organism>
<keyword evidence="3" id="KW-1185">Reference proteome</keyword>
<dbReference type="EMBL" id="JBHSMF010000004">
    <property type="protein sequence ID" value="MFC5496981.1"/>
    <property type="molecule type" value="Genomic_DNA"/>
</dbReference>